<name>A0A368VIM7_9BACT</name>
<evidence type="ECO:0000313" key="3">
    <source>
        <dbReference type="Proteomes" id="UP000252733"/>
    </source>
</evidence>
<comment type="caution">
    <text evidence="2">The sequence shown here is derived from an EMBL/GenBank/DDBJ whole genome shotgun (WGS) entry which is preliminary data.</text>
</comment>
<gene>
    <name evidence="2" type="ORF">DFO77_10215</name>
</gene>
<dbReference type="RefSeq" id="WP_114436200.1">
    <property type="nucleotide sequence ID" value="NZ_QPIZ01000002.1"/>
</dbReference>
<organism evidence="2 3">
    <name type="scientific">Marinilabilia salmonicolor</name>
    <dbReference type="NCBI Taxonomy" id="989"/>
    <lineage>
        <taxon>Bacteria</taxon>
        <taxon>Pseudomonadati</taxon>
        <taxon>Bacteroidota</taxon>
        <taxon>Bacteroidia</taxon>
        <taxon>Marinilabiliales</taxon>
        <taxon>Marinilabiliaceae</taxon>
        <taxon>Marinilabilia</taxon>
    </lineage>
</organism>
<dbReference type="NCBIfam" id="TIGR04183">
    <property type="entry name" value="Por_Secre_tail"/>
    <property type="match status" value="1"/>
</dbReference>
<evidence type="ECO:0000259" key="1">
    <source>
        <dbReference type="Pfam" id="PF18962"/>
    </source>
</evidence>
<accession>A0A368VIM7</accession>
<dbReference type="EMBL" id="QPIZ01000002">
    <property type="protein sequence ID" value="RCW38861.1"/>
    <property type="molecule type" value="Genomic_DNA"/>
</dbReference>
<dbReference type="Pfam" id="PF18962">
    <property type="entry name" value="Por_Secre_tail"/>
    <property type="match status" value="1"/>
</dbReference>
<protein>
    <submittedName>
        <fullName evidence="2">Putative secreted protein (Por secretion system target)</fullName>
    </submittedName>
</protein>
<dbReference type="Proteomes" id="UP000252733">
    <property type="component" value="Unassembled WGS sequence"/>
</dbReference>
<keyword evidence="3" id="KW-1185">Reference proteome</keyword>
<proteinExistence type="predicted"/>
<reference evidence="2 3" key="1">
    <citation type="submission" date="2018-07" db="EMBL/GenBank/DDBJ databases">
        <title>Freshwater and sediment microbial communities from various areas in North America, analyzing microbe dynamics in response to fracking.</title>
        <authorList>
            <person name="Lamendella R."/>
        </authorList>
    </citation>
    <scope>NUCLEOTIDE SEQUENCE [LARGE SCALE GENOMIC DNA]</scope>
    <source>
        <strain evidence="2 3">160A</strain>
    </source>
</reference>
<dbReference type="InterPro" id="IPR026444">
    <property type="entry name" value="Secre_tail"/>
</dbReference>
<dbReference type="AlphaFoldDB" id="A0A368VIM7"/>
<evidence type="ECO:0000313" key="2">
    <source>
        <dbReference type="EMBL" id="RCW38861.1"/>
    </source>
</evidence>
<sequence>MKRFLTIVFGCLIVCGAMGQDRAQLPYTMSFENQNYFEELDFWTVQPDEFGLQMGYRDIIYDDSHEGSSSLKVWGAIVPNMQINYNLSNATIKLDLLGSSMPFLKGYWKGVVNKSGHCILQSEYNDLSDVENEGVFISDDDGETYHKVHSFRGYGVWNSFKLNLRRVAEQYGLTLNDQFRVKIQYKCYTGTDQYTGCSISKYLLVDDFSISELPGDTGGGDDGHKVVYIYDQAGNRTERVYEILLKSASSASGEENNPLKNSQGEDEIIIYPNPTRGNLKIEIRGESDDINYSYSLYDIKGDLLFKGDVNSYGTFPLRMEHLRTGVYLLILNGSDGVSKYKIIKE</sequence>
<feature type="domain" description="Secretion system C-terminal sorting" evidence="1">
    <location>
        <begin position="270"/>
        <end position="342"/>
    </location>
</feature>